<evidence type="ECO:0000256" key="1">
    <source>
        <dbReference type="SAM" id="SignalP"/>
    </source>
</evidence>
<protein>
    <recommendedName>
        <fullName evidence="4">DUF2927 domain-containing protein</fullName>
    </recommendedName>
</protein>
<evidence type="ECO:0000313" key="3">
    <source>
        <dbReference type="Proteomes" id="UP000199382"/>
    </source>
</evidence>
<dbReference type="InterPro" id="IPR021323">
    <property type="entry name" value="DUF2927"/>
</dbReference>
<evidence type="ECO:0008006" key="4">
    <source>
        <dbReference type="Google" id="ProtNLM"/>
    </source>
</evidence>
<evidence type="ECO:0000313" key="2">
    <source>
        <dbReference type="EMBL" id="SDK50540.1"/>
    </source>
</evidence>
<dbReference type="PROSITE" id="PS51257">
    <property type="entry name" value="PROKAR_LIPOPROTEIN"/>
    <property type="match status" value="1"/>
</dbReference>
<organism evidence="2 3">
    <name type="scientific">Aliiruegeria lutimaris</name>
    <dbReference type="NCBI Taxonomy" id="571298"/>
    <lineage>
        <taxon>Bacteria</taxon>
        <taxon>Pseudomonadati</taxon>
        <taxon>Pseudomonadota</taxon>
        <taxon>Alphaproteobacteria</taxon>
        <taxon>Rhodobacterales</taxon>
        <taxon>Roseobacteraceae</taxon>
        <taxon>Aliiruegeria</taxon>
    </lineage>
</organism>
<feature type="chain" id="PRO_5011712998" description="DUF2927 domain-containing protein" evidence="1">
    <location>
        <begin position="20"/>
        <end position="457"/>
    </location>
</feature>
<gene>
    <name evidence="2" type="ORF">SAMN04488026_104326</name>
</gene>
<dbReference type="AlphaFoldDB" id="A0A1G9CFV8"/>
<name>A0A1G9CFV8_9RHOB</name>
<accession>A0A1G9CFV8</accession>
<reference evidence="2 3" key="1">
    <citation type="submission" date="2016-10" db="EMBL/GenBank/DDBJ databases">
        <authorList>
            <person name="de Groot N.N."/>
        </authorList>
    </citation>
    <scope>NUCLEOTIDE SEQUENCE [LARGE SCALE GENOMIC DNA]</scope>
    <source>
        <strain evidence="2 3">DSM 25294</strain>
    </source>
</reference>
<dbReference type="Pfam" id="PF11150">
    <property type="entry name" value="DUF2927"/>
    <property type="match status" value="1"/>
</dbReference>
<dbReference type="STRING" id="571298.SAMN04488026_104326"/>
<feature type="signal peptide" evidence="1">
    <location>
        <begin position="1"/>
        <end position="19"/>
    </location>
</feature>
<dbReference type="Proteomes" id="UP000199382">
    <property type="component" value="Unassembled WGS sequence"/>
</dbReference>
<dbReference type="EMBL" id="FNEK01000043">
    <property type="protein sequence ID" value="SDK50540.1"/>
    <property type="molecule type" value="Genomic_DNA"/>
</dbReference>
<sequence>MRLRALGAAALTLVLAACAPEPSADIAQRRTTDFSALPPMQSFAATRATPSVRSNRELAGDFLELTFELESGREIPRLTRFEGDIPLELRGNAAPSLRRDLERLIGRLQREAGLPVRAARPGEEAAIIVEVLTSRELQRAVPQAACFVVPRVRGWEEFRKARRSDKVDWTTLQSREVASVFLPGDVSPQEARDCLHEEIAQALGPLNDLYRLPDSVFNDDNFHTVLTGFDMLMLRVTYDKALANGMGRAQVADALPSILARLNPAGQRSGPPPAPPTPHIWIEAIEDALGPRGAPAHRREQARRAVELARAAGWRDTRMAFSLYAYGRLSLNQAPDQALAAFIEASNIYRTLPDTQIQAAHVAMQLGAFSLSAGEAKATLRLVDESLPAVRAAENAALLSTLMLMRAEALELQGRTAEARAERNQALGWARYGFGSDDLVRQRASEIASLAPTPAGG</sequence>
<keyword evidence="3" id="KW-1185">Reference proteome</keyword>
<keyword evidence="1" id="KW-0732">Signal</keyword>
<proteinExistence type="predicted"/>